<dbReference type="EMBL" id="CADCTG010000033">
    <property type="protein sequence ID" value="CAA9215062.1"/>
    <property type="molecule type" value="Genomic_DNA"/>
</dbReference>
<feature type="non-terminal residue" evidence="2">
    <location>
        <position position="1"/>
    </location>
</feature>
<sequence length="179" mass="19259">ERRHRRGRARAPRRGRAGRPARRQPAAGARHRLPVDGDGRRAGGAGQLADLLALHRRHPRLHLDGGAGALLPGLCRDARRDAGGAGRHAFHRRCLPPPVPARRGEGGAAVRLLRRALRPGLPVVGLGIHGVRHLPHQRVGRAPALAHPHGLAHRRPRLAALPNRAHGGRDPGAARARRL</sequence>
<feature type="non-terminal residue" evidence="2">
    <location>
        <position position="179"/>
    </location>
</feature>
<organism evidence="2">
    <name type="scientific">uncultured Acetobacteraceae bacterium</name>
    <dbReference type="NCBI Taxonomy" id="169975"/>
    <lineage>
        <taxon>Bacteria</taxon>
        <taxon>Pseudomonadati</taxon>
        <taxon>Pseudomonadota</taxon>
        <taxon>Alphaproteobacteria</taxon>
        <taxon>Acetobacterales</taxon>
        <taxon>Acetobacteraceae</taxon>
        <taxon>environmental samples</taxon>
    </lineage>
</organism>
<feature type="compositionally biased region" description="Basic residues" evidence="1">
    <location>
        <begin position="1"/>
        <end position="22"/>
    </location>
</feature>
<reference evidence="2" key="1">
    <citation type="submission" date="2020-02" db="EMBL/GenBank/DDBJ databases">
        <authorList>
            <person name="Meier V. D."/>
        </authorList>
    </citation>
    <scope>NUCLEOTIDE SEQUENCE</scope>
    <source>
        <strain evidence="2">AVDCRST_MAG08</strain>
    </source>
</reference>
<accession>A0A6J4H6Y5</accession>
<feature type="region of interest" description="Disordered" evidence="1">
    <location>
        <begin position="1"/>
        <end position="42"/>
    </location>
</feature>
<proteinExistence type="predicted"/>
<gene>
    <name evidence="2" type="ORF">AVDCRST_MAG08-311</name>
</gene>
<protein>
    <submittedName>
        <fullName evidence="2">Uncharacterized protein</fullName>
    </submittedName>
</protein>
<name>A0A6J4H6Y5_9PROT</name>
<feature type="region of interest" description="Disordered" evidence="1">
    <location>
        <begin position="160"/>
        <end position="179"/>
    </location>
</feature>
<dbReference type="AlphaFoldDB" id="A0A6J4H6Y5"/>
<evidence type="ECO:0000313" key="2">
    <source>
        <dbReference type="EMBL" id="CAA9215062.1"/>
    </source>
</evidence>
<evidence type="ECO:0000256" key="1">
    <source>
        <dbReference type="SAM" id="MobiDB-lite"/>
    </source>
</evidence>